<dbReference type="Gene3D" id="1.50.10.20">
    <property type="match status" value="1"/>
</dbReference>
<dbReference type="GO" id="GO:0042300">
    <property type="term" value="F:beta-amyrin synthase activity"/>
    <property type="evidence" value="ECO:0007669"/>
    <property type="project" value="TreeGrafter"/>
</dbReference>
<dbReference type="AlphaFoldDB" id="A0A2P5CIV6"/>
<dbReference type="InterPro" id="IPR018333">
    <property type="entry name" value="Squalene_cyclase"/>
</dbReference>
<dbReference type="Proteomes" id="UP000237105">
    <property type="component" value="Unassembled WGS sequence"/>
</dbReference>
<organism evidence="1 2">
    <name type="scientific">Parasponia andersonii</name>
    <name type="common">Sponia andersonii</name>
    <dbReference type="NCBI Taxonomy" id="3476"/>
    <lineage>
        <taxon>Eukaryota</taxon>
        <taxon>Viridiplantae</taxon>
        <taxon>Streptophyta</taxon>
        <taxon>Embryophyta</taxon>
        <taxon>Tracheophyta</taxon>
        <taxon>Spermatophyta</taxon>
        <taxon>Magnoliopsida</taxon>
        <taxon>eudicotyledons</taxon>
        <taxon>Gunneridae</taxon>
        <taxon>Pentapetalae</taxon>
        <taxon>rosids</taxon>
        <taxon>fabids</taxon>
        <taxon>Rosales</taxon>
        <taxon>Cannabaceae</taxon>
        <taxon>Parasponia</taxon>
    </lineage>
</organism>
<comment type="caution">
    <text evidence="1">The sequence shown here is derived from an EMBL/GenBank/DDBJ whole genome shotgun (WGS) entry which is preliminary data.</text>
</comment>
<reference evidence="2" key="1">
    <citation type="submission" date="2016-06" db="EMBL/GenBank/DDBJ databases">
        <title>Parallel loss of symbiosis genes in relatives of nitrogen-fixing non-legume Parasponia.</title>
        <authorList>
            <person name="Van Velzen R."/>
            <person name="Holmer R."/>
            <person name="Bu F."/>
            <person name="Rutten L."/>
            <person name="Van Zeijl A."/>
            <person name="Liu W."/>
            <person name="Santuari L."/>
            <person name="Cao Q."/>
            <person name="Sharma T."/>
            <person name="Shen D."/>
            <person name="Roswanjaya Y."/>
            <person name="Wardhani T."/>
            <person name="Kalhor M.S."/>
            <person name="Jansen J."/>
            <person name="Van den Hoogen J."/>
            <person name="Gungor B."/>
            <person name="Hartog M."/>
            <person name="Hontelez J."/>
            <person name="Verver J."/>
            <person name="Yang W.-C."/>
            <person name="Schijlen E."/>
            <person name="Repin R."/>
            <person name="Schilthuizen M."/>
            <person name="Schranz E."/>
            <person name="Heidstra R."/>
            <person name="Miyata K."/>
            <person name="Fedorova E."/>
            <person name="Kohlen W."/>
            <person name="Bisseling T."/>
            <person name="Smit S."/>
            <person name="Geurts R."/>
        </authorList>
    </citation>
    <scope>NUCLEOTIDE SEQUENCE [LARGE SCALE GENOMIC DNA]</scope>
    <source>
        <strain evidence="2">cv. WU1-14</strain>
    </source>
</reference>
<protein>
    <submittedName>
        <fullName evidence="1">Terpenoid cyclases/protein prenyltransferase alpha-alpha toroid</fullName>
    </submittedName>
</protein>
<gene>
    <name evidence="1" type="ORF">PanWU01x14_149390</name>
</gene>
<dbReference type="GO" id="GO:0005811">
    <property type="term" value="C:lipid droplet"/>
    <property type="evidence" value="ECO:0007669"/>
    <property type="project" value="InterPro"/>
</dbReference>
<dbReference type="EMBL" id="JXTB01000125">
    <property type="protein sequence ID" value="PON60971.1"/>
    <property type="molecule type" value="Genomic_DNA"/>
</dbReference>
<dbReference type="STRING" id="3476.A0A2P5CIV6"/>
<dbReference type="OrthoDB" id="1696759at2759"/>
<evidence type="ECO:0000313" key="2">
    <source>
        <dbReference type="Proteomes" id="UP000237105"/>
    </source>
</evidence>
<evidence type="ECO:0000313" key="1">
    <source>
        <dbReference type="EMBL" id="PON60971.1"/>
    </source>
</evidence>
<keyword evidence="1" id="KW-0808">Transferase</keyword>
<dbReference type="PANTHER" id="PTHR11764:SF48">
    <property type="entry name" value="TERPENE CYCLASE_MUTASE FAMILY MEMBER"/>
    <property type="match status" value="1"/>
</dbReference>
<proteinExistence type="predicted"/>
<sequence>MFCYSRLTFMPMSYLYGRKFVGPITPLIQQLREEIYSKPYKQIKWSRVRHVCAEYLIAVDTI</sequence>
<keyword evidence="2" id="KW-1185">Reference proteome</keyword>
<dbReference type="PANTHER" id="PTHR11764">
    <property type="entry name" value="TERPENE CYCLASE/MUTASE FAMILY MEMBER"/>
    <property type="match status" value="1"/>
</dbReference>
<name>A0A2P5CIV6_PARAD</name>
<dbReference type="GO" id="GO:0016104">
    <property type="term" value="P:triterpenoid biosynthetic process"/>
    <property type="evidence" value="ECO:0007669"/>
    <property type="project" value="InterPro"/>
</dbReference>
<dbReference type="InterPro" id="IPR008930">
    <property type="entry name" value="Terpenoid_cyclase/PrenylTrfase"/>
</dbReference>
<dbReference type="SUPFAM" id="SSF48239">
    <property type="entry name" value="Terpenoid cyclases/Protein prenyltransferases"/>
    <property type="match status" value="1"/>
</dbReference>
<dbReference type="GO" id="GO:0016740">
    <property type="term" value="F:transferase activity"/>
    <property type="evidence" value="ECO:0007669"/>
    <property type="project" value="UniProtKB-KW"/>
</dbReference>
<accession>A0A2P5CIV6</accession>